<keyword evidence="1" id="KW-0812">Transmembrane</keyword>
<name>A0A2M8AGY8_9BACT</name>
<evidence type="ECO:0000313" key="3">
    <source>
        <dbReference type="Proteomes" id="UP000230611"/>
    </source>
</evidence>
<feature type="transmembrane region" description="Helical" evidence="1">
    <location>
        <begin position="27"/>
        <end position="49"/>
    </location>
</feature>
<reference evidence="3" key="1">
    <citation type="submission" date="2017-09" db="EMBL/GenBank/DDBJ databases">
        <title>Depth-based differentiation of microbial function through sediment-hosted aquifers and enrichment of novel symbionts in the deep terrestrial subsurface.</title>
        <authorList>
            <person name="Probst A.J."/>
            <person name="Ladd B."/>
            <person name="Jarett J.K."/>
            <person name="Geller-Mcgrath D.E."/>
            <person name="Sieber C.M.K."/>
            <person name="Emerson J.B."/>
            <person name="Anantharaman K."/>
            <person name="Thomas B.C."/>
            <person name="Malmstrom R."/>
            <person name="Stieglmeier M."/>
            <person name="Klingl A."/>
            <person name="Woyke T."/>
            <person name="Ryan C.M."/>
            <person name="Banfield J.F."/>
        </authorList>
    </citation>
    <scope>NUCLEOTIDE SEQUENCE [LARGE SCALE GENOMIC DNA]</scope>
</reference>
<dbReference type="AlphaFoldDB" id="A0A2M8AGY8"/>
<gene>
    <name evidence="2" type="ORF">CO116_01810</name>
</gene>
<sequence length="174" mass="20050">MLVLNLVSEELKKEIKLRHLYQLIKKVNYLIIIITIITAIVLLVARVILQNNFNKIVEQTTLVTINNQSYNSKIREINSKLKFIANIQNEFVAWSKIVNDLSIMTPSNITFYRLNFDLATKTVKINGKAGERSGLLELKDNLEKSGNYSDIQFPLKNILEKENINFEINAKLNI</sequence>
<dbReference type="EMBL" id="PFUO01000086">
    <property type="protein sequence ID" value="PJB16822.1"/>
    <property type="molecule type" value="Genomic_DNA"/>
</dbReference>
<comment type="caution">
    <text evidence="2">The sequence shown here is derived from an EMBL/GenBank/DDBJ whole genome shotgun (WGS) entry which is preliminary data.</text>
</comment>
<dbReference type="Proteomes" id="UP000230611">
    <property type="component" value="Unassembled WGS sequence"/>
</dbReference>
<evidence type="ECO:0000313" key="2">
    <source>
        <dbReference type="EMBL" id="PJB16822.1"/>
    </source>
</evidence>
<evidence type="ECO:0000256" key="1">
    <source>
        <dbReference type="SAM" id="Phobius"/>
    </source>
</evidence>
<organism evidence="2 3">
    <name type="scientific">Candidatus Falkowbacteria bacterium CG_4_9_14_3_um_filter_38_19</name>
    <dbReference type="NCBI Taxonomy" id="1974559"/>
    <lineage>
        <taxon>Bacteria</taxon>
        <taxon>Candidatus Falkowiibacteriota</taxon>
    </lineage>
</organism>
<accession>A0A2M8AGY8</accession>
<keyword evidence="1" id="KW-1133">Transmembrane helix</keyword>
<evidence type="ECO:0008006" key="4">
    <source>
        <dbReference type="Google" id="ProtNLM"/>
    </source>
</evidence>
<protein>
    <recommendedName>
        <fullName evidence="4">PilN domain-containing protein</fullName>
    </recommendedName>
</protein>
<proteinExistence type="predicted"/>
<keyword evidence="1" id="KW-0472">Membrane</keyword>